<proteinExistence type="predicted"/>
<organism evidence="1 2">
    <name type="scientific">Lactococcus lactis subsp. lactis</name>
    <name type="common">Streptococcus lactis</name>
    <dbReference type="NCBI Taxonomy" id="1360"/>
    <lineage>
        <taxon>Bacteria</taxon>
        <taxon>Bacillati</taxon>
        <taxon>Bacillota</taxon>
        <taxon>Bacilli</taxon>
        <taxon>Lactobacillales</taxon>
        <taxon>Streptococcaceae</taxon>
        <taxon>Lactococcus</taxon>
    </lineage>
</organism>
<reference evidence="2" key="1">
    <citation type="submission" date="2015-10" db="EMBL/GenBank/DDBJ databases">
        <title>Draft Genome Sequences of 11 Lactococcus lactis subspecies cremoris strains.</title>
        <authorList>
            <person name="Wels M."/>
            <person name="Backus L."/>
            <person name="Boekhorst J."/>
            <person name="Dijkstra A."/>
            <person name="Beerthuizen M."/>
            <person name="Kelly W."/>
            <person name="Siezen R."/>
            <person name="Bachmann H."/>
            <person name="Van Hijum S."/>
        </authorList>
    </citation>
    <scope>NUCLEOTIDE SEQUENCE [LARGE SCALE GENOMIC DNA]</scope>
    <source>
        <strain evidence="2">M20</strain>
    </source>
</reference>
<dbReference type="PATRIC" id="fig|1360.114.peg.1120"/>
<accession>A0A0V8EC04</accession>
<protein>
    <submittedName>
        <fullName evidence="1">Uncharacterized protein</fullName>
    </submittedName>
</protein>
<sequence>MNPYISELFDLIDSCREEIKKYPWDFIYISFMKQEIDKNISEIKKISDSISPHIPEPWASMSADEIIKGLGVYK</sequence>
<name>A0A0V8EC04_LACLL</name>
<dbReference type="RefSeq" id="WP_058211289.1">
    <property type="nucleotide sequence ID" value="NZ_LKLU01000004.1"/>
</dbReference>
<evidence type="ECO:0000313" key="2">
    <source>
        <dbReference type="Proteomes" id="UP000053719"/>
    </source>
</evidence>
<dbReference type="AlphaFoldDB" id="A0A0V8EC04"/>
<comment type="caution">
    <text evidence="1">The sequence shown here is derived from an EMBL/GenBank/DDBJ whole genome shotgun (WGS) entry which is preliminary data.</text>
</comment>
<evidence type="ECO:0000313" key="1">
    <source>
        <dbReference type="EMBL" id="KSU23376.1"/>
    </source>
</evidence>
<dbReference type="EMBL" id="LKLU01000004">
    <property type="protein sequence ID" value="KSU23376.1"/>
    <property type="molecule type" value="Genomic_DNA"/>
</dbReference>
<dbReference type="Proteomes" id="UP000053719">
    <property type="component" value="Unassembled WGS sequence"/>
</dbReference>
<gene>
    <name evidence="1" type="ORF">M20_0161</name>
</gene>